<comment type="similarity">
    <text evidence="2">Belongs to the RbfA family.</text>
</comment>
<dbReference type="InParanoid" id="W0RIY9"/>
<keyword evidence="5" id="KW-1185">Reference proteome</keyword>
<reference evidence="4 5" key="1">
    <citation type="journal article" date="2014" name="Genome Announc.">
        <title>Genome Sequence and Methylome of Soil Bacterium Gemmatirosa kalamazoonensis KBS708T, a Member of the Rarely Cultivated Gemmatimonadetes Phylum.</title>
        <authorList>
            <person name="Debruyn J.M."/>
            <person name="Radosevich M."/>
            <person name="Wommack K.E."/>
            <person name="Polson S.W."/>
            <person name="Hauser L.J."/>
            <person name="Fawaz M.N."/>
            <person name="Korlach J."/>
            <person name="Tsai Y.C."/>
        </authorList>
    </citation>
    <scope>NUCLEOTIDE SEQUENCE [LARGE SCALE GENOMIC DNA]</scope>
    <source>
        <strain evidence="4 5">KBS708</strain>
    </source>
</reference>
<evidence type="ECO:0000256" key="2">
    <source>
        <dbReference type="HAMAP-Rule" id="MF_00003"/>
    </source>
</evidence>
<sequence length="142" mass="15543">MAFDNRRPDRVAEAIREEVAQFLADGVKDPRVRGLVTVTGVEVTRDLRHARVFVSIMGDDAAKAETFEGLAGVAGHLRGRIGRSLRLRAAPEIEFRNDASVAHAARIETLLEQLQREREAKEEDAEPSDHTTGAASPDASTE</sequence>
<evidence type="ECO:0000256" key="3">
    <source>
        <dbReference type="SAM" id="MobiDB-lite"/>
    </source>
</evidence>
<accession>W0RIY9</accession>
<evidence type="ECO:0000313" key="4">
    <source>
        <dbReference type="EMBL" id="AHG90726.1"/>
    </source>
</evidence>
<dbReference type="EMBL" id="CP007128">
    <property type="protein sequence ID" value="AHG90726.1"/>
    <property type="molecule type" value="Genomic_DNA"/>
</dbReference>
<comment type="subunit">
    <text evidence="2">Monomer. Binds 30S ribosomal subunits, but not 50S ribosomal subunits or 70S ribosomes.</text>
</comment>
<dbReference type="Pfam" id="PF02033">
    <property type="entry name" value="RBFA"/>
    <property type="match status" value="1"/>
</dbReference>
<organism evidence="4 5">
    <name type="scientific">Gemmatirosa kalamazoonensis</name>
    <dbReference type="NCBI Taxonomy" id="861299"/>
    <lineage>
        <taxon>Bacteria</taxon>
        <taxon>Pseudomonadati</taxon>
        <taxon>Gemmatimonadota</taxon>
        <taxon>Gemmatimonadia</taxon>
        <taxon>Gemmatimonadales</taxon>
        <taxon>Gemmatimonadaceae</taxon>
        <taxon>Gemmatirosa</taxon>
    </lineage>
</organism>
<comment type="subcellular location">
    <subcellularLocation>
        <location evidence="2">Cytoplasm</location>
    </subcellularLocation>
</comment>
<dbReference type="FunCoup" id="W0RIY9">
    <property type="interactions" value="429"/>
</dbReference>
<feature type="compositionally biased region" description="Polar residues" evidence="3">
    <location>
        <begin position="130"/>
        <end position="142"/>
    </location>
</feature>
<dbReference type="KEGG" id="gba:J421_3189"/>
<gene>
    <name evidence="2" type="primary">rbfA</name>
    <name evidence="4" type="ORF">J421_3189</name>
</gene>
<dbReference type="eggNOG" id="COG0858">
    <property type="taxonomic scope" value="Bacteria"/>
</dbReference>
<dbReference type="RefSeq" id="WP_025412193.1">
    <property type="nucleotide sequence ID" value="NZ_CP007128.1"/>
</dbReference>
<dbReference type="SUPFAM" id="SSF89919">
    <property type="entry name" value="Ribosome-binding factor A, RbfA"/>
    <property type="match status" value="1"/>
</dbReference>
<protein>
    <recommendedName>
        <fullName evidence="2">Ribosome-binding factor A</fullName>
    </recommendedName>
</protein>
<evidence type="ECO:0000313" key="5">
    <source>
        <dbReference type="Proteomes" id="UP000019151"/>
    </source>
</evidence>
<dbReference type="Proteomes" id="UP000019151">
    <property type="component" value="Chromosome"/>
</dbReference>
<dbReference type="STRING" id="861299.J421_3189"/>
<dbReference type="InterPro" id="IPR020053">
    <property type="entry name" value="Ribosome-bd_factorA_CS"/>
</dbReference>
<dbReference type="PATRIC" id="fig|861299.3.peg.3242"/>
<dbReference type="GO" id="GO:0043024">
    <property type="term" value="F:ribosomal small subunit binding"/>
    <property type="evidence" value="ECO:0007669"/>
    <property type="project" value="TreeGrafter"/>
</dbReference>
<proteinExistence type="inferred from homology"/>
<dbReference type="HOGENOM" id="CLU_089475_2_1_0"/>
<dbReference type="NCBIfam" id="TIGR00082">
    <property type="entry name" value="rbfA"/>
    <property type="match status" value="1"/>
</dbReference>
<keyword evidence="2" id="KW-0963">Cytoplasm</keyword>
<dbReference type="PROSITE" id="PS01319">
    <property type="entry name" value="RBFA"/>
    <property type="match status" value="1"/>
</dbReference>
<dbReference type="Gene3D" id="3.30.300.20">
    <property type="match status" value="1"/>
</dbReference>
<dbReference type="PANTHER" id="PTHR33515">
    <property type="entry name" value="RIBOSOME-BINDING FACTOR A, CHLOROPLASTIC-RELATED"/>
    <property type="match status" value="1"/>
</dbReference>
<name>W0RIY9_9BACT</name>
<evidence type="ECO:0000256" key="1">
    <source>
        <dbReference type="ARBA" id="ARBA00022517"/>
    </source>
</evidence>
<dbReference type="PANTHER" id="PTHR33515:SF1">
    <property type="entry name" value="RIBOSOME-BINDING FACTOR A, CHLOROPLASTIC-RELATED"/>
    <property type="match status" value="1"/>
</dbReference>
<dbReference type="InterPro" id="IPR000238">
    <property type="entry name" value="RbfA"/>
</dbReference>
<keyword evidence="1 2" id="KW-0690">Ribosome biogenesis</keyword>
<dbReference type="GO" id="GO:0030490">
    <property type="term" value="P:maturation of SSU-rRNA"/>
    <property type="evidence" value="ECO:0007669"/>
    <property type="project" value="UniProtKB-UniRule"/>
</dbReference>
<comment type="function">
    <text evidence="2">One of several proteins that assist in the late maturation steps of the functional core of the 30S ribosomal subunit. Associates with free 30S ribosomal subunits (but not with 30S subunits that are part of 70S ribosomes or polysomes). Required for efficient processing of 16S rRNA. May interact with the 5'-terminal helix region of 16S rRNA.</text>
</comment>
<dbReference type="InterPro" id="IPR015946">
    <property type="entry name" value="KH_dom-like_a/b"/>
</dbReference>
<feature type="region of interest" description="Disordered" evidence="3">
    <location>
        <begin position="114"/>
        <end position="142"/>
    </location>
</feature>
<dbReference type="HAMAP" id="MF_00003">
    <property type="entry name" value="RbfA"/>
    <property type="match status" value="1"/>
</dbReference>
<dbReference type="AlphaFoldDB" id="W0RIY9"/>
<dbReference type="OrthoDB" id="307788at2"/>
<dbReference type="InterPro" id="IPR023799">
    <property type="entry name" value="RbfA_dom_sf"/>
</dbReference>
<dbReference type="GO" id="GO:0005829">
    <property type="term" value="C:cytosol"/>
    <property type="evidence" value="ECO:0007669"/>
    <property type="project" value="TreeGrafter"/>
</dbReference>